<reference evidence="1 2" key="1">
    <citation type="submission" date="2020-08" db="EMBL/GenBank/DDBJ databases">
        <title>Sequencing the genomes of 1000 actinobacteria strains.</title>
        <authorList>
            <person name="Klenk H.-P."/>
        </authorList>
    </citation>
    <scope>NUCLEOTIDE SEQUENCE [LARGE SCALE GENOMIC DNA]</scope>
    <source>
        <strain evidence="1 2">DSM 105783</strain>
    </source>
</reference>
<evidence type="ECO:0000313" key="1">
    <source>
        <dbReference type="EMBL" id="MBB5512571.1"/>
    </source>
</evidence>
<protein>
    <recommendedName>
        <fullName evidence="3">TfoX N-terminal domain-containing protein</fullName>
    </recommendedName>
</protein>
<dbReference type="RefSeq" id="WP_221244609.1">
    <property type="nucleotide sequence ID" value="NZ_BAAARH010000001.1"/>
</dbReference>
<dbReference type="EMBL" id="JACHDR010000001">
    <property type="protein sequence ID" value="MBB5512571.1"/>
    <property type="molecule type" value="Genomic_DNA"/>
</dbReference>
<dbReference type="AlphaFoldDB" id="A0A7W8WYQ2"/>
<organism evidence="1 2">
    <name type="scientific">Neomicrococcus aestuarii</name>
    <dbReference type="NCBI Taxonomy" id="556325"/>
    <lineage>
        <taxon>Bacteria</taxon>
        <taxon>Bacillati</taxon>
        <taxon>Actinomycetota</taxon>
        <taxon>Actinomycetes</taxon>
        <taxon>Micrococcales</taxon>
        <taxon>Micrococcaceae</taxon>
        <taxon>Neomicrococcus</taxon>
    </lineage>
</organism>
<name>A0A7W8WYQ2_9MICC</name>
<gene>
    <name evidence="1" type="ORF">HD598_001258</name>
</gene>
<proteinExistence type="predicted"/>
<sequence>MKRNEEPTSEAQAEYERIGEEMASVGVARGKMFTSQALLLNGKAIACLMGSSMAFKLGRENLELERALSLDGAVLFDPSGMGRPFKDWAEVPQSGMEEWAGLAEAALAAKLAE</sequence>
<evidence type="ECO:0000313" key="2">
    <source>
        <dbReference type="Proteomes" id="UP000580797"/>
    </source>
</evidence>
<accession>A0A7W8WYQ2</accession>
<evidence type="ECO:0008006" key="3">
    <source>
        <dbReference type="Google" id="ProtNLM"/>
    </source>
</evidence>
<comment type="caution">
    <text evidence="1">The sequence shown here is derived from an EMBL/GenBank/DDBJ whole genome shotgun (WGS) entry which is preliminary data.</text>
</comment>
<dbReference type="Proteomes" id="UP000580797">
    <property type="component" value="Unassembled WGS sequence"/>
</dbReference>